<dbReference type="Proteomes" id="UP001497516">
    <property type="component" value="Chromosome 8"/>
</dbReference>
<evidence type="ECO:0000313" key="2">
    <source>
        <dbReference type="EMBL" id="CAL1406782.1"/>
    </source>
</evidence>
<accession>A0AAV2G9D1</accession>
<name>A0AAV2G9D1_9ROSI</name>
<organism evidence="2 3">
    <name type="scientific">Linum trigynum</name>
    <dbReference type="NCBI Taxonomy" id="586398"/>
    <lineage>
        <taxon>Eukaryota</taxon>
        <taxon>Viridiplantae</taxon>
        <taxon>Streptophyta</taxon>
        <taxon>Embryophyta</taxon>
        <taxon>Tracheophyta</taxon>
        <taxon>Spermatophyta</taxon>
        <taxon>Magnoliopsida</taxon>
        <taxon>eudicotyledons</taxon>
        <taxon>Gunneridae</taxon>
        <taxon>Pentapetalae</taxon>
        <taxon>rosids</taxon>
        <taxon>fabids</taxon>
        <taxon>Malpighiales</taxon>
        <taxon>Linaceae</taxon>
        <taxon>Linum</taxon>
    </lineage>
</organism>
<reference evidence="2 3" key="1">
    <citation type="submission" date="2024-04" db="EMBL/GenBank/DDBJ databases">
        <authorList>
            <person name="Fracassetti M."/>
        </authorList>
    </citation>
    <scope>NUCLEOTIDE SEQUENCE [LARGE SCALE GENOMIC DNA]</scope>
</reference>
<evidence type="ECO:0000256" key="1">
    <source>
        <dbReference type="SAM" id="MobiDB-lite"/>
    </source>
</evidence>
<gene>
    <name evidence="2" type="ORF">LTRI10_LOCUS46486</name>
</gene>
<sequence length="126" mass="13227">MEEALVTETVFFVEEQPGEISKGNWVELGFKGSDEREKVVTEAPETSIDQFIVSDGIVEICEAIGNVLCASEILGIGVNSAGEFAKLGAEAAKSLAVARSVGCSEFGPSIKSGGATDETRKNRVGE</sequence>
<protein>
    <submittedName>
        <fullName evidence="2">Uncharacterized protein</fullName>
    </submittedName>
</protein>
<proteinExistence type="predicted"/>
<dbReference type="EMBL" id="OZ034821">
    <property type="protein sequence ID" value="CAL1406782.1"/>
    <property type="molecule type" value="Genomic_DNA"/>
</dbReference>
<feature type="compositionally biased region" description="Basic and acidic residues" evidence="1">
    <location>
        <begin position="117"/>
        <end position="126"/>
    </location>
</feature>
<dbReference type="AlphaFoldDB" id="A0AAV2G9D1"/>
<feature type="region of interest" description="Disordered" evidence="1">
    <location>
        <begin position="107"/>
        <end position="126"/>
    </location>
</feature>
<evidence type="ECO:0000313" key="3">
    <source>
        <dbReference type="Proteomes" id="UP001497516"/>
    </source>
</evidence>
<keyword evidence="3" id="KW-1185">Reference proteome</keyword>